<gene>
    <name evidence="1" type="ORF">METZ01_LOCUS48663</name>
</gene>
<reference evidence="1" key="1">
    <citation type="submission" date="2018-05" db="EMBL/GenBank/DDBJ databases">
        <authorList>
            <person name="Lanie J.A."/>
            <person name="Ng W.-L."/>
            <person name="Kazmierczak K.M."/>
            <person name="Andrzejewski T.M."/>
            <person name="Davidsen T.M."/>
            <person name="Wayne K.J."/>
            <person name="Tettelin H."/>
            <person name="Glass J.I."/>
            <person name="Rusch D."/>
            <person name="Podicherti R."/>
            <person name="Tsui H.-C.T."/>
            <person name="Winkler M.E."/>
        </authorList>
    </citation>
    <scope>NUCLEOTIDE SEQUENCE</scope>
</reference>
<dbReference type="Pfam" id="PF02635">
    <property type="entry name" value="DsrE"/>
    <property type="match status" value="1"/>
</dbReference>
<organism evidence="1">
    <name type="scientific">marine metagenome</name>
    <dbReference type="NCBI Taxonomy" id="408172"/>
    <lineage>
        <taxon>unclassified sequences</taxon>
        <taxon>metagenomes</taxon>
        <taxon>ecological metagenomes</taxon>
    </lineage>
</organism>
<accession>A0A381RXI6</accession>
<dbReference type="InterPro" id="IPR027396">
    <property type="entry name" value="DsrEFH-like"/>
</dbReference>
<dbReference type="AlphaFoldDB" id="A0A381RXI6"/>
<dbReference type="PANTHER" id="PTHR34655:SF2">
    <property type="entry name" value="PEROXIREDOXIN FAMILY PROTEIN"/>
    <property type="match status" value="1"/>
</dbReference>
<dbReference type="InterPro" id="IPR003787">
    <property type="entry name" value="Sulphur_relay_DsrE/F-like"/>
</dbReference>
<dbReference type="EMBL" id="UINC01002357">
    <property type="protein sequence ID" value="SUZ95809.1"/>
    <property type="molecule type" value="Genomic_DNA"/>
</dbReference>
<protein>
    <submittedName>
        <fullName evidence="1">Uncharacterized protein</fullName>
    </submittedName>
</protein>
<proteinExistence type="predicted"/>
<sequence length="125" mass="13613">MDDDEGSVTVFMTTGPTTPQRCATPFYMATMAAAMDSEARMVFQIDGTLLMKKGVAENLDAREGGKKIIDFIRDAKEMGVEMYVCSASLALHGMTKEDLIEECNDVVGAAYMTEAGLESDMVLTY</sequence>
<dbReference type="Gene3D" id="3.40.1260.10">
    <property type="entry name" value="DsrEFH-like"/>
    <property type="match status" value="1"/>
</dbReference>
<name>A0A381RXI6_9ZZZZ</name>
<dbReference type="SUPFAM" id="SSF75169">
    <property type="entry name" value="DsrEFH-like"/>
    <property type="match status" value="1"/>
</dbReference>
<dbReference type="PANTHER" id="PTHR34655">
    <property type="entry name" value="CONSERVED WITHIN P. AEROPHILUM"/>
    <property type="match status" value="1"/>
</dbReference>
<evidence type="ECO:0000313" key="1">
    <source>
        <dbReference type="EMBL" id="SUZ95809.1"/>
    </source>
</evidence>